<dbReference type="Gene3D" id="3.40.50.10140">
    <property type="entry name" value="Toll/interleukin-1 receptor homology (TIR) domain"/>
    <property type="match status" value="1"/>
</dbReference>
<dbReference type="Pfam" id="PF08357">
    <property type="entry name" value="SEFIR"/>
    <property type="match status" value="1"/>
</dbReference>
<dbReference type="SUPFAM" id="SSF52200">
    <property type="entry name" value="Toll/Interleukin receptor TIR domain"/>
    <property type="match status" value="1"/>
</dbReference>
<dbReference type="PROSITE" id="PS51534">
    <property type="entry name" value="SEFIR"/>
    <property type="match status" value="1"/>
</dbReference>
<organism evidence="3 4">
    <name type="scientific">Brasilonema sennae CENA114</name>
    <dbReference type="NCBI Taxonomy" id="415709"/>
    <lineage>
        <taxon>Bacteria</taxon>
        <taxon>Bacillati</taxon>
        <taxon>Cyanobacteriota</taxon>
        <taxon>Cyanophyceae</taxon>
        <taxon>Nostocales</taxon>
        <taxon>Scytonemataceae</taxon>
        <taxon>Brasilonema</taxon>
        <taxon>Bromeliae group (in: Brasilonema)</taxon>
    </lineage>
</organism>
<feature type="domain" description="SEFIR" evidence="2">
    <location>
        <begin position="38"/>
        <end position="176"/>
    </location>
</feature>
<evidence type="ECO:0000256" key="1">
    <source>
        <dbReference type="SAM" id="MobiDB-lite"/>
    </source>
</evidence>
<dbReference type="AlphaFoldDB" id="A0A856MH26"/>
<dbReference type="KEGG" id="bsen:DP114_10380"/>
<gene>
    <name evidence="3" type="ORF">DP114_10380</name>
</gene>
<feature type="compositionally biased region" description="Basic and acidic residues" evidence="1">
    <location>
        <begin position="195"/>
        <end position="204"/>
    </location>
</feature>
<reference evidence="3 4" key="1">
    <citation type="submission" date="2018-06" db="EMBL/GenBank/DDBJ databases">
        <title>Comparative genomics of Brasilonema spp. strains.</title>
        <authorList>
            <person name="Alvarenga D.O."/>
            <person name="Fiore M.F."/>
            <person name="Varani A.M."/>
        </authorList>
    </citation>
    <scope>NUCLEOTIDE SEQUENCE [LARGE SCALE GENOMIC DNA]</scope>
    <source>
        <strain evidence="3 4">CENA114</strain>
    </source>
</reference>
<dbReference type="InterPro" id="IPR035897">
    <property type="entry name" value="Toll_tir_struct_dom_sf"/>
</dbReference>
<feature type="region of interest" description="Disordered" evidence="1">
    <location>
        <begin position="194"/>
        <end position="216"/>
    </location>
</feature>
<dbReference type="InterPro" id="IPR013568">
    <property type="entry name" value="SEFIR_dom"/>
</dbReference>
<dbReference type="Proteomes" id="UP000503129">
    <property type="component" value="Chromosome"/>
</dbReference>
<protein>
    <recommendedName>
        <fullName evidence="2">SEFIR domain-containing protein</fullName>
    </recommendedName>
</protein>
<evidence type="ECO:0000259" key="2">
    <source>
        <dbReference type="PROSITE" id="PS51534"/>
    </source>
</evidence>
<proteinExistence type="predicted"/>
<evidence type="ECO:0000313" key="3">
    <source>
        <dbReference type="EMBL" id="QDL08256.1"/>
    </source>
</evidence>
<dbReference type="EMBL" id="CP030118">
    <property type="protein sequence ID" value="QDL08256.1"/>
    <property type="molecule type" value="Genomic_DNA"/>
</dbReference>
<keyword evidence="4" id="KW-1185">Reference proteome</keyword>
<accession>A0A856MH26</accession>
<name>A0A856MH26_9CYAN</name>
<sequence length="216" mass="25262">MSGIYAIPDEELVCLCIIVIPLLRKASMFGRKPSDNSQPKVFISYSRESDEHNDRILTLSDRLRDEGVDSQIDEYVQFPPEGWQRWMENQVEWADFVLVVCTETYNRRFRGKEEPGKGLGVTWEGAIITQQLYDAQRRNTKFIPVVFSSQDAKHIPITLRSYRHYLIDVTKEGEEGYLELYRLLTKQHSTPITELGKRRELPLRERHKTANPHQPL</sequence>
<evidence type="ECO:0000313" key="4">
    <source>
        <dbReference type="Proteomes" id="UP000503129"/>
    </source>
</evidence>